<sequence>MLITYLQQGDEVRSSKEMVLQALRMCWLPLAYKAQVDAGVGINDQEVRRISLICCHALEQHLAYLRMELGLPNKSSDVLPVNLSTIANPQNLANMFTLDIGSSSKNANESSKSQVSSNNQPNNRIDSDSFIPGRGSFHDDNDDMFADI</sequence>
<feature type="compositionally biased region" description="Polar residues" evidence="1">
    <location>
        <begin position="114"/>
        <end position="124"/>
    </location>
</feature>
<protein>
    <submittedName>
        <fullName evidence="2">Uncharacterized protein</fullName>
    </submittedName>
</protein>
<dbReference type="AlphaFoldDB" id="A0A975TCD2"/>
<evidence type="ECO:0000313" key="2">
    <source>
        <dbReference type="EMBL" id="QXE26104.1"/>
    </source>
</evidence>
<accession>A0A975TCD2</accession>
<keyword evidence="3" id="KW-1185">Reference proteome</keyword>
<gene>
    <name evidence="2" type="ORF">B6N60_04835</name>
</gene>
<name>A0A975TCD2_9NOST</name>
<dbReference type="Proteomes" id="UP000683511">
    <property type="component" value="Chromosome"/>
</dbReference>
<dbReference type="EMBL" id="CP021056">
    <property type="protein sequence ID" value="QXE26104.1"/>
    <property type="molecule type" value="Genomic_DNA"/>
</dbReference>
<feature type="region of interest" description="Disordered" evidence="1">
    <location>
        <begin position="104"/>
        <end position="148"/>
    </location>
</feature>
<organism evidence="2 3">
    <name type="scientific">Richelia sinica FACHB-800</name>
    <dbReference type="NCBI Taxonomy" id="1357546"/>
    <lineage>
        <taxon>Bacteria</taxon>
        <taxon>Bacillati</taxon>
        <taxon>Cyanobacteriota</taxon>
        <taxon>Cyanophyceae</taxon>
        <taxon>Nostocales</taxon>
        <taxon>Nostocaceae</taxon>
        <taxon>Richelia</taxon>
    </lineage>
</organism>
<proteinExistence type="predicted"/>
<evidence type="ECO:0000313" key="3">
    <source>
        <dbReference type="Proteomes" id="UP000683511"/>
    </source>
</evidence>
<evidence type="ECO:0000256" key="1">
    <source>
        <dbReference type="SAM" id="MobiDB-lite"/>
    </source>
</evidence>
<feature type="compositionally biased region" description="Low complexity" evidence="1">
    <location>
        <begin position="104"/>
        <end position="113"/>
    </location>
</feature>
<reference evidence="2" key="1">
    <citation type="submission" date="2017-04" db="EMBL/GenBank/DDBJ databases">
        <title>Genome deletions in a multicellular cyanobacterial endosymbiont for morphological adaptation in marine diatoms.</title>
        <authorList>
            <person name="Wang Y."/>
            <person name="Gao H."/>
            <person name="Li R."/>
            <person name="Xu X."/>
        </authorList>
    </citation>
    <scope>NUCLEOTIDE SEQUENCE</scope>
    <source>
        <strain evidence="2">FACHB 800</strain>
    </source>
</reference>
<dbReference type="KEGG" id="rsin:B6N60_04835"/>